<dbReference type="CDD" id="cd00838">
    <property type="entry name" value="MPP_superfamily"/>
    <property type="match status" value="1"/>
</dbReference>
<keyword evidence="4" id="KW-1185">Reference proteome</keyword>
<dbReference type="GO" id="GO:0016791">
    <property type="term" value="F:phosphatase activity"/>
    <property type="evidence" value="ECO:0007669"/>
    <property type="project" value="TreeGrafter"/>
</dbReference>
<name>A0A5K7SAE5_9BACT</name>
<evidence type="ECO:0000313" key="4">
    <source>
        <dbReference type="Proteomes" id="UP001193389"/>
    </source>
</evidence>
<dbReference type="AlphaFoldDB" id="A0A5K7SAE5"/>
<dbReference type="Gene3D" id="3.60.21.10">
    <property type="match status" value="1"/>
</dbReference>
<proteinExistence type="inferred from homology"/>
<evidence type="ECO:0000256" key="1">
    <source>
        <dbReference type="ARBA" id="ARBA00008950"/>
    </source>
</evidence>
<dbReference type="SUPFAM" id="SSF56300">
    <property type="entry name" value="Metallo-dependent phosphatases"/>
    <property type="match status" value="1"/>
</dbReference>
<protein>
    <submittedName>
        <fullName evidence="3">Metallophosphoesterase</fullName>
    </submittedName>
</protein>
<dbReference type="PIRSF" id="PIRSF000883">
    <property type="entry name" value="Pesterase_MJ0912"/>
    <property type="match status" value="1"/>
</dbReference>
<dbReference type="InterPro" id="IPR011152">
    <property type="entry name" value="Pesterase_MJ0912"/>
</dbReference>
<dbReference type="PANTHER" id="PTHR42850">
    <property type="entry name" value="METALLOPHOSPHOESTERASE"/>
    <property type="match status" value="1"/>
</dbReference>
<evidence type="ECO:0000313" key="3">
    <source>
        <dbReference type="EMBL" id="BBE18551.1"/>
    </source>
</evidence>
<dbReference type="Pfam" id="PF12850">
    <property type="entry name" value="Metallophos_2"/>
    <property type="match status" value="1"/>
</dbReference>
<dbReference type="EMBL" id="AP018694">
    <property type="protein sequence ID" value="BBE18551.1"/>
    <property type="molecule type" value="Genomic_DNA"/>
</dbReference>
<dbReference type="RefSeq" id="WP_318346876.1">
    <property type="nucleotide sequence ID" value="NZ_AP018694.1"/>
</dbReference>
<dbReference type="InterPro" id="IPR024654">
    <property type="entry name" value="Calcineurin-like_PHP_lpxH"/>
</dbReference>
<comment type="similarity">
    <text evidence="1">Belongs to the metallophosphoesterase superfamily. YfcE family.</text>
</comment>
<gene>
    <name evidence="3" type="ORF">AQPE_2714</name>
</gene>
<evidence type="ECO:0000259" key="2">
    <source>
        <dbReference type="Pfam" id="PF12850"/>
    </source>
</evidence>
<dbReference type="InterPro" id="IPR050126">
    <property type="entry name" value="Ap4A_hydrolase"/>
</dbReference>
<dbReference type="GO" id="GO:0005737">
    <property type="term" value="C:cytoplasm"/>
    <property type="evidence" value="ECO:0007669"/>
    <property type="project" value="TreeGrafter"/>
</dbReference>
<feature type="domain" description="Calcineurin-like phosphoesterase" evidence="2">
    <location>
        <begin position="1"/>
        <end position="209"/>
    </location>
</feature>
<accession>A0A5K7SAE5</accession>
<sequence>MKLAIISDIHSNLEALETALQDIKTQNVTAIYCTGDLVGYGANPNEVIELLWQNKVKCLMGNHDYACLDQRTRDEMIRNGRESIDYTKRVLTPESFDLLRKLPGFICENGIYLTHGLPPVLFDEYLDMQNKNELIQAFLSFTEQVAFVGHTHLFEVVELTDSGKIEKYEFDFSELDLKPTSRYLISAGSVGQPRDDNREAGYLIYDSETHQVIKRTFQYNVELTIEKIKAARLPENNGRRLLKD</sequence>
<organism evidence="3 4">
    <name type="scientific">Aquipluma nitroreducens</name>
    <dbReference type="NCBI Taxonomy" id="2010828"/>
    <lineage>
        <taxon>Bacteria</taxon>
        <taxon>Pseudomonadati</taxon>
        <taxon>Bacteroidota</taxon>
        <taxon>Bacteroidia</taxon>
        <taxon>Marinilabiliales</taxon>
        <taxon>Prolixibacteraceae</taxon>
        <taxon>Aquipluma</taxon>
    </lineage>
</organism>
<dbReference type="PANTHER" id="PTHR42850:SF2">
    <property type="entry name" value="BLL5683 PROTEIN"/>
    <property type="match status" value="1"/>
</dbReference>
<reference evidence="3" key="1">
    <citation type="journal article" date="2020" name="Int. J. Syst. Evol. Microbiol.">
        <title>Aquipluma nitroreducens gen. nov. sp. nov., a novel facultatively anaerobic bacterium isolated from a freshwater lake.</title>
        <authorList>
            <person name="Watanabe M."/>
            <person name="Kojima H."/>
            <person name="Fukui M."/>
        </authorList>
    </citation>
    <scope>NUCLEOTIDE SEQUENCE</scope>
    <source>
        <strain evidence="3">MeG22</strain>
    </source>
</reference>
<dbReference type="Proteomes" id="UP001193389">
    <property type="component" value="Chromosome"/>
</dbReference>
<dbReference type="InterPro" id="IPR029052">
    <property type="entry name" value="Metallo-depent_PP-like"/>
</dbReference>
<dbReference type="KEGG" id="anf:AQPE_2714"/>